<proteinExistence type="predicted"/>
<name>A0A0C2J366_THEKT</name>
<comment type="caution">
    <text evidence="1">The sequence shown here is derived from an EMBL/GenBank/DDBJ whole genome shotgun (WGS) entry which is preliminary data.</text>
</comment>
<keyword evidence="2" id="KW-1185">Reference proteome</keyword>
<gene>
    <name evidence="1" type="ORF">RF11_01112</name>
</gene>
<dbReference type="Proteomes" id="UP000031668">
    <property type="component" value="Unassembled WGS sequence"/>
</dbReference>
<dbReference type="EMBL" id="JWZT01001311">
    <property type="protein sequence ID" value="KII72269.1"/>
    <property type="molecule type" value="Genomic_DNA"/>
</dbReference>
<evidence type="ECO:0000313" key="1">
    <source>
        <dbReference type="EMBL" id="KII72269.1"/>
    </source>
</evidence>
<reference evidence="1 2" key="1">
    <citation type="journal article" date="2014" name="Genome Biol. Evol.">
        <title>The genome of the myxosporean Thelohanellus kitauei shows adaptations to nutrient acquisition within its fish host.</title>
        <authorList>
            <person name="Yang Y."/>
            <person name="Xiong J."/>
            <person name="Zhou Z."/>
            <person name="Huo F."/>
            <person name="Miao W."/>
            <person name="Ran C."/>
            <person name="Liu Y."/>
            <person name="Zhang J."/>
            <person name="Feng J."/>
            <person name="Wang M."/>
            <person name="Wang M."/>
            <person name="Wang L."/>
            <person name="Yao B."/>
        </authorList>
    </citation>
    <scope>NUCLEOTIDE SEQUENCE [LARGE SCALE GENOMIC DNA]</scope>
    <source>
        <strain evidence="1">Wuqing</strain>
    </source>
</reference>
<organism evidence="1 2">
    <name type="scientific">Thelohanellus kitauei</name>
    <name type="common">Myxosporean</name>
    <dbReference type="NCBI Taxonomy" id="669202"/>
    <lineage>
        <taxon>Eukaryota</taxon>
        <taxon>Metazoa</taxon>
        <taxon>Cnidaria</taxon>
        <taxon>Myxozoa</taxon>
        <taxon>Myxosporea</taxon>
        <taxon>Bivalvulida</taxon>
        <taxon>Platysporina</taxon>
        <taxon>Myxobolidae</taxon>
        <taxon>Thelohanellus</taxon>
    </lineage>
</organism>
<sequence>MWWTTPESLPISIDAAILECIQVPAIKSRNAGKATRSVSCVELSPDVETLNALYTNFGNLNLRDNISLSMGALFAATWAAEWDTLEFIIDRISSIITYLATFHNLVDH</sequence>
<dbReference type="AlphaFoldDB" id="A0A0C2J366"/>
<accession>A0A0C2J366</accession>
<evidence type="ECO:0000313" key="2">
    <source>
        <dbReference type="Proteomes" id="UP000031668"/>
    </source>
</evidence>
<protein>
    <submittedName>
        <fullName evidence="1">Uncharacterized protein</fullName>
    </submittedName>
</protein>